<gene>
    <name evidence="2" type="ORF">B296_00035687</name>
</gene>
<dbReference type="PANTHER" id="PTHR11063">
    <property type="entry name" value="GLUTAMATE SEMIALDEHYDE DEHYDROGENASE"/>
    <property type="match status" value="1"/>
</dbReference>
<evidence type="ECO:0000256" key="1">
    <source>
        <dbReference type="SAM" id="Phobius"/>
    </source>
</evidence>
<dbReference type="Proteomes" id="UP000287651">
    <property type="component" value="Unassembled WGS sequence"/>
</dbReference>
<proteinExistence type="predicted"/>
<evidence type="ECO:0000313" key="2">
    <source>
        <dbReference type="EMBL" id="RRT60894.1"/>
    </source>
</evidence>
<name>A0A426ZA96_ENSVE</name>
<dbReference type="AlphaFoldDB" id="A0A426ZA96"/>
<reference evidence="2 3" key="1">
    <citation type="journal article" date="2014" name="Agronomy (Basel)">
        <title>A Draft Genome Sequence for Ensete ventricosum, the Drought-Tolerant Tree Against Hunger.</title>
        <authorList>
            <person name="Harrison J."/>
            <person name="Moore K.A."/>
            <person name="Paszkiewicz K."/>
            <person name="Jones T."/>
            <person name="Grant M."/>
            <person name="Ambacheew D."/>
            <person name="Muzemil S."/>
            <person name="Studholme D.J."/>
        </authorList>
    </citation>
    <scope>NUCLEOTIDE SEQUENCE [LARGE SCALE GENOMIC DNA]</scope>
</reference>
<protein>
    <submittedName>
        <fullName evidence="2">Uncharacterized protein</fullName>
    </submittedName>
</protein>
<accession>A0A426ZA96</accession>
<dbReference type="PANTHER" id="PTHR11063:SF8">
    <property type="entry name" value="DELTA-1-PYRROLINE-5-CARBOXYLATE SYNTHASE"/>
    <property type="match status" value="1"/>
</dbReference>
<keyword evidence="1" id="KW-0812">Transmembrane</keyword>
<sequence>MDPARDFVKSVKRLVIKVLLFPAFVSPSISFFSFLARRGLELLRSWVGTAVVTRTDGRLALGRLGNLCEQVLIY</sequence>
<feature type="transmembrane region" description="Helical" evidence="1">
    <location>
        <begin position="14"/>
        <end position="36"/>
    </location>
</feature>
<dbReference type="GO" id="GO:0004350">
    <property type="term" value="F:glutamate-5-semialdehyde dehydrogenase activity"/>
    <property type="evidence" value="ECO:0007669"/>
    <property type="project" value="TreeGrafter"/>
</dbReference>
<keyword evidence="1" id="KW-0472">Membrane</keyword>
<dbReference type="EMBL" id="AMZH03007608">
    <property type="protein sequence ID" value="RRT60894.1"/>
    <property type="molecule type" value="Genomic_DNA"/>
</dbReference>
<evidence type="ECO:0000313" key="3">
    <source>
        <dbReference type="Proteomes" id="UP000287651"/>
    </source>
</evidence>
<keyword evidence="1" id="KW-1133">Transmembrane helix</keyword>
<organism evidence="2 3">
    <name type="scientific">Ensete ventricosum</name>
    <name type="common">Abyssinian banana</name>
    <name type="synonym">Musa ensete</name>
    <dbReference type="NCBI Taxonomy" id="4639"/>
    <lineage>
        <taxon>Eukaryota</taxon>
        <taxon>Viridiplantae</taxon>
        <taxon>Streptophyta</taxon>
        <taxon>Embryophyta</taxon>
        <taxon>Tracheophyta</taxon>
        <taxon>Spermatophyta</taxon>
        <taxon>Magnoliopsida</taxon>
        <taxon>Liliopsida</taxon>
        <taxon>Zingiberales</taxon>
        <taxon>Musaceae</taxon>
        <taxon>Ensete</taxon>
    </lineage>
</organism>
<comment type="caution">
    <text evidence="2">The sequence shown here is derived from an EMBL/GenBank/DDBJ whole genome shotgun (WGS) entry which is preliminary data.</text>
</comment>